<accession>A0ACB8V1D3</accession>
<dbReference type="EMBL" id="JALBCA010000019">
    <property type="protein sequence ID" value="KAI2390182.1"/>
    <property type="molecule type" value="Genomic_DNA"/>
</dbReference>
<gene>
    <name evidence="1" type="ORF">LOY88_001782</name>
</gene>
<evidence type="ECO:0000313" key="1">
    <source>
        <dbReference type="EMBL" id="KAI2390182.1"/>
    </source>
</evidence>
<proteinExistence type="predicted"/>
<reference evidence="1" key="1">
    <citation type="journal article" date="2022" name="bioRxiv">
        <title>Population genetic analysis of Ophidiomyces ophidiicola, the causative agent of snake fungal disease, indicates recent introductions to the USA.</title>
        <authorList>
            <person name="Ladner J.T."/>
            <person name="Palmer J.M."/>
            <person name="Ettinger C.L."/>
            <person name="Stajich J.E."/>
            <person name="Farrell T.M."/>
            <person name="Glorioso B.M."/>
            <person name="Lawson B."/>
            <person name="Price S.J."/>
            <person name="Stengle A.G."/>
            <person name="Grear D.A."/>
            <person name="Lorch J.M."/>
        </authorList>
    </citation>
    <scope>NUCLEOTIDE SEQUENCE</scope>
    <source>
        <strain evidence="1">NWHC 24266-5</strain>
    </source>
</reference>
<sequence>MLSNDGILGEPKHCHGASIAAAIKRRRPLLAVTALALVNVLVFMNILYQKSAASGLNHASISRPTSPLPPTEPELVKPENLTISGLVFFGRKDRVESMHCYLERNLVDNGGWLDEVLWVVNTENKGDLAYLDTLLSRAPRRYKKLDLGKRVRGPEFRQIWKHLYRGKLYIKIDDDVVWLADDAIPRIVNHKVHNPDDFAVSANIINNPPLSFIHYHLGALHPYFPELDEDGNATQKISPNKAWRPSAHPHWEGPEAFEWSLDTAPPARGHRWLRVKDDTAISRTPVSNLKYEVWGHTYLSWAIAAQQHYSFLENLETGNLHLYNLGRPWNMDNERIRINVLAVMADDILDSDIDSWPAERSDEEMVVMVLPKMYSRPVNVIGSALAVHFNFQHQPGVAHTDLLSRYRMLALERACLPG</sequence>
<organism evidence="1">
    <name type="scientific">Ophidiomyces ophidiicola</name>
    <dbReference type="NCBI Taxonomy" id="1387563"/>
    <lineage>
        <taxon>Eukaryota</taxon>
        <taxon>Fungi</taxon>
        <taxon>Dikarya</taxon>
        <taxon>Ascomycota</taxon>
        <taxon>Pezizomycotina</taxon>
        <taxon>Eurotiomycetes</taxon>
        <taxon>Eurotiomycetidae</taxon>
        <taxon>Onygenales</taxon>
        <taxon>Onygenaceae</taxon>
        <taxon>Ophidiomyces</taxon>
    </lineage>
</organism>
<name>A0ACB8V1D3_9EURO</name>
<comment type="caution">
    <text evidence="1">The sequence shown here is derived from an EMBL/GenBank/DDBJ whole genome shotgun (WGS) entry which is preliminary data.</text>
</comment>
<protein>
    <submittedName>
        <fullName evidence="1">Uncharacterized protein</fullName>
    </submittedName>
</protein>